<keyword evidence="4 7" id="KW-0863">Zinc-finger</keyword>
<feature type="region of interest" description="Disordered" evidence="8">
    <location>
        <begin position="79"/>
        <end position="102"/>
    </location>
</feature>
<dbReference type="OrthoDB" id="10018191at2759"/>
<dbReference type="InterPro" id="IPR050331">
    <property type="entry name" value="Zinc_finger"/>
</dbReference>
<dbReference type="GO" id="GO:0005634">
    <property type="term" value="C:nucleus"/>
    <property type="evidence" value="ECO:0007669"/>
    <property type="project" value="UniProtKB-SubCell"/>
</dbReference>
<dbReference type="Pfam" id="PF00096">
    <property type="entry name" value="zf-C2H2"/>
    <property type="match status" value="1"/>
</dbReference>
<dbReference type="FunFam" id="3.30.160.60:FF:000100">
    <property type="entry name" value="Zinc finger 45-like"/>
    <property type="match status" value="1"/>
</dbReference>
<dbReference type="Gene3D" id="3.30.160.60">
    <property type="entry name" value="Classic Zinc Finger"/>
    <property type="match status" value="1"/>
</dbReference>
<evidence type="ECO:0000256" key="6">
    <source>
        <dbReference type="ARBA" id="ARBA00023242"/>
    </source>
</evidence>
<dbReference type="PANTHER" id="PTHR16515">
    <property type="entry name" value="PR DOMAIN ZINC FINGER PROTEIN"/>
    <property type="match status" value="1"/>
</dbReference>
<evidence type="ECO:0000256" key="1">
    <source>
        <dbReference type="ARBA" id="ARBA00004123"/>
    </source>
</evidence>
<reference evidence="10 11" key="1">
    <citation type="journal article" date="2015" name="Genome Biol. Evol.">
        <title>Phylogenomic analyses indicate that early fungi evolved digesting cell walls of algal ancestors of land plants.</title>
        <authorList>
            <person name="Chang Y."/>
            <person name="Wang S."/>
            <person name="Sekimoto S."/>
            <person name="Aerts A.L."/>
            <person name="Choi C."/>
            <person name="Clum A."/>
            <person name="LaButti K.M."/>
            <person name="Lindquist E.A."/>
            <person name="Yee Ngan C."/>
            <person name="Ohm R.A."/>
            <person name="Salamov A.A."/>
            <person name="Grigoriev I.V."/>
            <person name="Spatafora J.W."/>
            <person name="Berbee M.L."/>
        </authorList>
    </citation>
    <scope>NUCLEOTIDE SEQUENCE [LARGE SCALE GENOMIC DNA]</scope>
    <source>
        <strain evidence="10 11">JEL478</strain>
    </source>
</reference>
<feature type="compositionally biased region" description="Polar residues" evidence="8">
    <location>
        <begin position="122"/>
        <end position="131"/>
    </location>
</feature>
<dbReference type="PANTHER" id="PTHR16515:SF66">
    <property type="entry name" value="C2H2-TYPE DOMAIN-CONTAINING PROTEIN"/>
    <property type="match status" value="1"/>
</dbReference>
<keyword evidence="3" id="KW-0677">Repeat</keyword>
<evidence type="ECO:0000256" key="5">
    <source>
        <dbReference type="ARBA" id="ARBA00022833"/>
    </source>
</evidence>
<keyword evidence="5" id="KW-0862">Zinc</keyword>
<comment type="subcellular location">
    <subcellularLocation>
        <location evidence="1">Nucleus</location>
    </subcellularLocation>
</comment>
<keyword evidence="2" id="KW-0479">Metal-binding</keyword>
<organism evidence="10 11">
    <name type="scientific">Gonapodya prolifera (strain JEL478)</name>
    <name type="common">Monoblepharis prolifera</name>
    <dbReference type="NCBI Taxonomy" id="1344416"/>
    <lineage>
        <taxon>Eukaryota</taxon>
        <taxon>Fungi</taxon>
        <taxon>Fungi incertae sedis</taxon>
        <taxon>Chytridiomycota</taxon>
        <taxon>Chytridiomycota incertae sedis</taxon>
        <taxon>Monoblepharidomycetes</taxon>
        <taxon>Monoblepharidales</taxon>
        <taxon>Gonapodyaceae</taxon>
        <taxon>Gonapodya</taxon>
    </lineage>
</organism>
<dbReference type="SMART" id="SM00355">
    <property type="entry name" value="ZnF_C2H2"/>
    <property type="match status" value="2"/>
</dbReference>
<dbReference type="OMA" id="HDSEPRC"/>
<dbReference type="EMBL" id="KQ965768">
    <property type="protein sequence ID" value="KXS14602.1"/>
    <property type="molecule type" value="Genomic_DNA"/>
</dbReference>
<evidence type="ECO:0000256" key="2">
    <source>
        <dbReference type="ARBA" id="ARBA00022723"/>
    </source>
</evidence>
<name>A0A139ACR7_GONPJ</name>
<feature type="compositionally biased region" description="Polar residues" evidence="8">
    <location>
        <begin position="79"/>
        <end position="94"/>
    </location>
</feature>
<feature type="domain" description="C2H2-type" evidence="9">
    <location>
        <begin position="39"/>
        <end position="65"/>
    </location>
</feature>
<keyword evidence="6" id="KW-0539">Nucleus</keyword>
<dbReference type="AlphaFoldDB" id="A0A139ACR7"/>
<evidence type="ECO:0000256" key="7">
    <source>
        <dbReference type="PROSITE-ProRule" id="PRU00042"/>
    </source>
</evidence>
<evidence type="ECO:0000256" key="4">
    <source>
        <dbReference type="ARBA" id="ARBA00022771"/>
    </source>
</evidence>
<dbReference type="Proteomes" id="UP000070544">
    <property type="component" value="Unassembled WGS sequence"/>
</dbReference>
<evidence type="ECO:0000313" key="11">
    <source>
        <dbReference type="Proteomes" id="UP000070544"/>
    </source>
</evidence>
<dbReference type="InterPro" id="IPR013087">
    <property type="entry name" value="Znf_C2H2_type"/>
</dbReference>
<dbReference type="PROSITE" id="PS50157">
    <property type="entry name" value="ZINC_FINGER_C2H2_2"/>
    <property type="match status" value="2"/>
</dbReference>
<evidence type="ECO:0000313" key="10">
    <source>
        <dbReference type="EMBL" id="KXS14602.1"/>
    </source>
</evidence>
<dbReference type="SUPFAM" id="SSF57667">
    <property type="entry name" value="beta-beta-alpha zinc fingers"/>
    <property type="match status" value="1"/>
</dbReference>
<dbReference type="GO" id="GO:0008270">
    <property type="term" value="F:zinc ion binding"/>
    <property type="evidence" value="ECO:0007669"/>
    <property type="project" value="UniProtKB-KW"/>
</dbReference>
<evidence type="ECO:0000256" key="8">
    <source>
        <dbReference type="SAM" id="MobiDB-lite"/>
    </source>
</evidence>
<dbReference type="InterPro" id="IPR036236">
    <property type="entry name" value="Znf_C2H2_sf"/>
</dbReference>
<proteinExistence type="predicted"/>
<keyword evidence="11" id="KW-1185">Reference proteome</keyword>
<gene>
    <name evidence="10" type="ORF">M427DRAFT_57504</name>
</gene>
<dbReference type="STRING" id="1344416.A0A139ACR7"/>
<evidence type="ECO:0000259" key="9">
    <source>
        <dbReference type="PROSITE" id="PS50157"/>
    </source>
</evidence>
<sequence length="244" mass="27598">MPPPANKVPKHVCHVCAAGFHRHSHLERHTKTHLSYKEYTCDACGRDFVRRDNLMRHRRMFHPSEIFDDSRKIDCELSPTSTSCSPRLRTSNGSDLILSTPPVSPQLPSRFYDESITQYGSPRLSPISSGSCYPPSVKQEDDSAAHSIPTPPVEFEPLWNRPTGQFEGEPRPSELFHHFSHPSFKLPLSEGSFFPSRILPVPWHDSEPRCNNVTTLPPFEFPPIRELSISPDADILPVLEPTVV</sequence>
<feature type="domain" description="C2H2-type" evidence="9">
    <location>
        <begin position="11"/>
        <end position="38"/>
    </location>
</feature>
<dbReference type="PROSITE" id="PS00028">
    <property type="entry name" value="ZINC_FINGER_C2H2_1"/>
    <property type="match status" value="2"/>
</dbReference>
<dbReference type="GO" id="GO:0010468">
    <property type="term" value="P:regulation of gene expression"/>
    <property type="evidence" value="ECO:0007669"/>
    <property type="project" value="TreeGrafter"/>
</dbReference>
<accession>A0A139ACR7</accession>
<protein>
    <recommendedName>
        <fullName evidence="9">C2H2-type domain-containing protein</fullName>
    </recommendedName>
</protein>
<feature type="region of interest" description="Disordered" evidence="8">
    <location>
        <begin position="122"/>
        <end position="147"/>
    </location>
</feature>
<evidence type="ECO:0000256" key="3">
    <source>
        <dbReference type="ARBA" id="ARBA00022737"/>
    </source>
</evidence>